<feature type="domain" description="Thioesterase" evidence="3">
    <location>
        <begin position="66"/>
        <end position="137"/>
    </location>
</feature>
<dbReference type="NCBIfam" id="TIGR00369">
    <property type="entry name" value="unchar_dom_1"/>
    <property type="match status" value="1"/>
</dbReference>
<dbReference type="EMBL" id="CP007790">
    <property type="protein sequence ID" value="AJK68828.1"/>
    <property type="molecule type" value="Genomic_DNA"/>
</dbReference>
<dbReference type="Pfam" id="PF03061">
    <property type="entry name" value="4HBT"/>
    <property type="match status" value="1"/>
</dbReference>
<dbReference type="InterPro" id="IPR006683">
    <property type="entry name" value="Thioestr_dom"/>
</dbReference>
<evidence type="ECO:0000313" key="4">
    <source>
        <dbReference type="EMBL" id="AJK68828.1"/>
    </source>
</evidence>
<dbReference type="OrthoDB" id="9798208at2"/>
<comment type="similarity">
    <text evidence="1">Belongs to the thioesterase PaaI family.</text>
</comment>
<evidence type="ECO:0000256" key="1">
    <source>
        <dbReference type="ARBA" id="ARBA00008324"/>
    </source>
</evidence>
<keyword evidence="5" id="KW-1185">Reference proteome</keyword>
<dbReference type="GO" id="GO:0061522">
    <property type="term" value="F:1,4-dihydroxy-2-naphthoyl-CoA thioesterase activity"/>
    <property type="evidence" value="ECO:0007669"/>
    <property type="project" value="TreeGrafter"/>
</dbReference>
<proteinExistence type="inferred from homology"/>
<dbReference type="Gene3D" id="3.10.129.10">
    <property type="entry name" value="Hotdog Thioesterase"/>
    <property type="match status" value="1"/>
</dbReference>
<sequence length="149" mass="15338">MSGKSIRDLVAAAAATTEGIGAEALELVNAGVGGLDAALGVRYTRIANGRVEAEVAVDERHLQPVGLVNGGVFSALAESTGSLAGMVAAEGRVVVGVNNNTDFIASVRDGVIRAEATPVQVGGRTQVWQVLMRNDGRLVARTTLRTMVL</sequence>
<evidence type="ECO:0000256" key="2">
    <source>
        <dbReference type="ARBA" id="ARBA00022801"/>
    </source>
</evidence>
<dbReference type="InterPro" id="IPR003736">
    <property type="entry name" value="PAAI_dom"/>
</dbReference>
<dbReference type="RefSeq" id="WP_042621399.1">
    <property type="nucleotide sequence ID" value="NZ_CP007790.1"/>
</dbReference>
<accession>A0A0B6TLN2</accession>
<dbReference type="HOGENOM" id="CLU_089876_13_3_11"/>
<dbReference type="PANTHER" id="PTHR43240:SF5">
    <property type="entry name" value="1,4-DIHYDROXY-2-NAPHTHOYL-COA THIOESTERASE 1"/>
    <property type="match status" value="1"/>
</dbReference>
<dbReference type="PANTHER" id="PTHR43240">
    <property type="entry name" value="1,4-DIHYDROXY-2-NAPHTHOYL-COA THIOESTERASE 1"/>
    <property type="match status" value="1"/>
</dbReference>
<dbReference type="GO" id="GO:0005829">
    <property type="term" value="C:cytosol"/>
    <property type="evidence" value="ECO:0007669"/>
    <property type="project" value="TreeGrafter"/>
</dbReference>
<organism evidence="4 5">
    <name type="scientific">Corynebacterium marinum DSM 44953</name>
    <dbReference type="NCBI Taxonomy" id="1224162"/>
    <lineage>
        <taxon>Bacteria</taxon>
        <taxon>Bacillati</taxon>
        <taxon>Actinomycetota</taxon>
        <taxon>Actinomycetes</taxon>
        <taxon>Mycobacteriales</taxon>
        <taxon>Corynebacteriaceae</taxon>
        <taxon>Corynebacterium</taxon>
    </lineage>
</organism>
<evidence type="ECO:0000313" key="5">
    <source>
        <dbReference type="Proteomes" id="UP000031928"/>
    </source>
</evidence>
<dbReference type="STRING" id="1224162.B840_06100"/>
<gene>
    <name evidence="4" type="ORF">B840_06100</name>
</gene>
<dbReference type="CDD" id="cd03443">
    <property type="entry name" value="PaaI_thioesterase"/>
    <property type="match status" value="1"/>
</dbReference>
<dbReference type="KEGG" id="cmq:B840_06100"/>
<evidence type="ECO:0000259" key="3">
    <source>
        <dbReference type="Pfam" id="PF03061"/>
    </source>
</evidence>
<protein>
    <recommendedName>
        <fullName evidence="3">Thioesterase domain-containing protein</fullName>
    </recommendedName>
</protein>
<dbReference type="Proteomes" id="UP000031928">
    <property type="component" value="Chromosome"/>
</dbReference>
<dbReference type="AlphaFoldDB" id="A0A0B6TLN2"/>
<name>A0A0B6TLN2_9CORY</name>
<reference evidence="4 5" key="1">
    <citation type="submission" date="2014-05" db="EMBL/GenBank/DDBJ databases">
        <title>Complete genome sequence of Corynebacterium marinum DSM 44953.</title>
        <authorList>
            <person name="Schaffert L."/>
            <person name="Albersmeier A."/>
            <person name="Kalinowski J."/>
            <person name="Ruckert C."/>
        </authorList>
    </citation>
    <scope>NUCLEOTIDE SEQUENCE [LARGE SCALE GENOMIC DNA]</scope>
    <source>
        <strain evidence="4 5">DSM 44953</strain>
    </source>
</reference>
<keyword evidence="2" id="KW-0378">Hydrolase</keyword>
<dbReference type="InterPro" id="IPR029069">
    <property type="entry name" value="HotDog_dom_sf"/>
</dbReference>
<dbReference type="SUPFAM" id="SSF54637">
    <property type="entry name" value="Thioesterase/thiol ester dehydrase-isomerase"/>
    <property type="match status" value="1"/>
</dbReference>